<feature type="region of interest" description="Disordered" evidence="1">
    <location>
        <begin position="454"/>
        <end position="476"/>
    </location>
</feature>
<evidence type="ECO:0000313" key="2">
    <source>
        <dbReference type="EMBL" id="KKM68903.1"/>
    </source>
</evidence>
<accession>A0A0F9JH59</accession>
<dbReference type="AlphaFoldDB" id="A0A0F9JH59"/>
<comment type="caution">
    <text evidence="2">The sequence shown here is derived from an EMBL/GenBank/DDBJ whole genome shotgun (WGS) entry which is preliminary data.</text>
</comment>
<reference evidence="2" key="1">
    <citation type="journal article" date="2015" name="Nature">
        <title>Complex archaea that bridge the gap between prokaryotes and eukaryotes.</title>
        <authorList>
            <person name="Spang A."/>
            <person name="Saw J.H."/>
            <person name="Jorgensen S.L."/>
            <person name="Zaremba-Niedzwiedzka K."/>
            <person name="Martijn J."/>
            <person name="Lind A.E."/>
            <person name="van Eijk R."/>
            <person name="Schleper C."/>
            <person name="Guy L."/>
            <person name="Ettema T.J."/>
        </authorList>
    </citation>
    <scope>NUCLEOTIDE SEQUENCE</scope>
</reference>
<feature type="compositionally biased region" description="Basic residues" evidence="1">
    <location>
        <begin position="454"/>
        <end position="472"/>
    </location>
</feature>
<dbReference type="EMBL" id="LAZR01010085">
    <property type="protein sequence ID" value="KKM68903.1"/>
    <property type="molecule type" value="Genomic_DNA"/>
</dbReference>
<evidence type="ECO:0000256" key="1">
    <source>
        <dbReference type="SAM" id="MobiDB-lite"/>
    </source>
</evidence>
<proteinExistence type="predicted"/>
<gene>
    <name evidence="2" type="ORF">LCGC14_1456270</name>
</gene>
<sequence>MTNDNEHQDDSKGGRKYFGTIPHIAGAKLDVYEHRLYSHYIEICGISKTDECYQAEKTIYTACDMSKQRFHKARKGLADKKFITFRPGKPNKKGQKGHSSLTKIIDIWAENIDFCQKRSYRGKILPVEGVNNYPLKGSDITPSNKYKNLEEKKTLSPPEQGDAVAADNADDLPNSTLCGYRDVNGKVLYCHNCYGEGICGQPTTDAAWLEQHAVDGMDRWRQHIYDRAMGELRCSIPDCDSVIGDMDTILATAFYGIGDFALEPICVGCWLKRDSDTPPALTAEEAAAMFPRTPLGRAALEAWQLLQKEQQLDKPTMQEVDDLEATVEFWERVFGMLANIVHTPIPTTHPTIQGGSMFDLLNILANLDYVKLDSKDLYWKITAIGNTALEAYRQDKTVPECFDSKQVECSAPEQTADEPYVTITADKDIAPETMEALGGMLVAVDKAVKAGKFGKKPKAARAKEKRKAKKPKRTPEQTQIDNNMFEAVKFAWKLSDGKEAAWKIQKFKKFMLGTIGNTVADKRYGAEFKLCQLKEDTEAGIYPARAREVVAFGHWWRSTYEGTSMPENGTKLLNQFQAFRAHEQWESFMRKAATTILEHIPRFTSPGIELEREQLNPVVEGDVELISAEQQAEAKQIMQDLADKFGR</sequence>
<organism evidence="2">
    <name type="scientific">marine sediment metagenome</name>
    <dbReference type="NCBI Taxonomy" id="412755"/>
    <lineage>
        <taxon>unclassified sequences</taxon>
        <taxon>metagenomes</taxon>
        <taxon>ecological metagenomes</taxon>
    </lineage>
</organism>
<name>A0A0F9JH59_9ZZZZ</name>
<protein>
    <submittedName>
        <fullName evidence="2">Uncharacterized protein</fullName>
    </submittedName>
</protein>